<reference evidence="3 4" key="1">
    <citation type="journal article" date="2024" name="Science">
        <title>Giant polyketide synthase enzymes in the biosynthesis of giant marine polyether toxins.</title>
        <authorList>
            <person name="Fallon T.R."/>
            <person name="Shende V.V."/>
            <person name="Wierzbicki I.H."/>
            <person name="Pendleton A.L."/>
            <person name="Watervoot N.F."/>
            <person name="Auber R.P."/>
            <person name="Gonzalez D.J."/>
            <person name="Wisecaver J.H."/>
            <person name="Moore B.S."/>
        </authorList>
    </citation>
    <scope>NUCLEOTIDE SEQUENCE [LARGE SCALE GENOMIC DNA]</scope>
    <source>
        <strain evidence="3 4">12B1</strain>
    </source>
</reference>
<feature type="transmembrane region" description="Helical" evidence="2">
    <location>
        <begin position="491"/>
        <end position="513"/>
    </location>
</feature>
<evidence type="ECO:0000313" key="4">
    <source>
        <dbReference type="Proteomes" id="UP001515480"/>
    </source>
</evidence>
<feature type="transmembrane region" description="Helical" evidence="2">
    <location>
        <begin position="263"/>
        <end position="281"/>
    </location>
</feature>
<gene>
    <name evidence="3" type="ORF">AB1Y20_008444</name>
</gene>
<organism evidence="3 4">
    <name type="scientific">Prymnesium parvum</name>
    <name type="common">Toxic golden alga</name>
    <dbReference type="NCBI Taxonomy" id="97485"/>
    <lineage>
        <taxon>Eukaryota</taxon>
        <taxon>Haptista</taxon>
        <taxon>Haptophyta</taxon>
        <taxon>Prymnesiophyceae</taxon>
        <taxon>Prymnesiales</taxon>
        <taxon>Prymnesiaceae</taxon>
        <taxon>Prymnesium</taxon>
    </lineage>
</organism>
<evidence type="ECO:0000256" key="2">
    <source>
        <dbReference type="SAM" id="Phobius"/>
    </source>
</evidence>
<accession>A0AB34ISH8</accession>
<feature type="compositionally biased region" description="Pro residues" evidence="1">
    <location>
        <begin position="78"/>
        <end position="90"/>
    </location>
</feature>
<sequence>MAAPAGSAAISPASPDSCAEAVVSALTDVSPDALPPTRTGDAAAVPSCRQRESQPHAVPPGDQSGASRCERSTARDLPPIPPFSRSPPSPGADSRDWSQTNECVRDLHRVMMPSESICTAATADDLSLPKRLRLHPEIGTASELAQPGGFRRAHILTTRPTGASPEYARRPLSNRLQSWGFTSAFVMSVMQTLPDGTEVLYESRKYRRGRHPEILRARSTEHLMLSESWIAEDTRLRQRPMLWVREIVCCGPKTRHVPFNSSLNFFIGALLFTVGSLDWMMPNVGDEEHGATAKDVAFTVTYPYAVGAIFFIVGCYLAFVEVLNANLTEEVKRQPEGLPLNLEGSVHRPSRTRTTSIPSPPGNAGDTEHGLRQGREHLLNGLNAPLPEHDDAVIHECCGTIRQLRWWGWQPRSVLYWGSLAQFIGSVLFAEGCISQLPCFAGLSHSTQVWVLYAPSVVASVGFVFCGYVYLVETTHRYNCFMPPKKITIGYFVALLNFVGSVLYLVASCLYFVPPWNVTQTWEFYMSEWGVKFGYGVGSVAFVLSSMLGMREALSH</sequence>
<protein>
    <recommendedName>
        <fullName evidence="5">Transmembrane protein</fullName>
    </recommendedName>
</protein>
<keyword evidence="2" id="KW-0472">Membrane</keyword>
<name>A0AB34ISH8_PRYPA</name>
<proteinExistence type="predicted"/>
<evidence type="ECO:0008006" key="5">
    <source>
        <dbReference type="Google" id="ProtNLM"/>
    </source>
</evidence>
<feature type="region of interest" description="Disordered" evidence="1">
    <location>
        <begin position="29"/>
        <end position="98"/>
    </location>
</feature>
<dbReference type="AlphaFoldDB" id="A0AB34ISH8"/>
<evidence type="ECO:0000256" key="1">
    <source>
        <dbReference type="SAM" id="MobiDB-lite"/>
    </source>
</evidence>
<feature type="transmembrane region" description="Helical" evidence="2">
    <location>
        <begin position="301"/>
        <end position="323"/>
    </location>
</feature>
<keyword evidence="4" id="KW-1185">Reference proteome</keyword>
<dbReference type="EMBL" id="JBGBPQ010000019">
    <property type="protein sequence ID" value="KAL1504664.1"/>
    <property type="molecule type" value="Genomic_DNA"/>
</dbReference>
<keyword evidence="2" id="KW-1133">Transmembrane helix</keyword>
<feature type="transmembrane region" description="Helical" evidence="2">
    <location>
        <begin position="414"/>
        <end position="430"/>
    </location>
</feature>
<dbReference type="Proteomes" id="UP001515480">
    <property type="component" value="Unassembled WGS sequence"/>
</dbReference>
<feature type="region of interest" description="Disordered" evidence="1">
    <location>
        <begin position="342"/>
        <end position="370"/>
    </location>
</feature>
<evidence type="ECO:0000313" key="3">
    <source>
        <dbReference type="EMBL" id="KAL1504664.1"/>
    </source>
</evidence>
<keyword evidence="2" id="KW-0812">Transmembrane</keyword>
<feature type="transmembrane region" description="Helical" evidence="2">
    <location>
        <begin position="450"/>
        <end position="471"/>
    </location>
</feature>
<feature type="transmembrane region" description="Helical" evidence="2">
    <location>
        <begin position="533"/>
        <end position="550"/>
    </location>
</feature>
<comment type="caution">
    <text evidence="3">The sequence shown here is derived from an EMBL/GenBank/DDBJ whole genome shotgun (WGS) entry which is preliminary data.</text>
</comment>